<evidence type="ECO:0000313" key="3">
    <source>
        <dbReference type="Proteomes" id="UP000050898"/>
    </source>
</evidence>
<dbReference type="Pfam" id="PF00563">
    <property type="entry name" value="EAL"/>
    <property type="match status" value="1"/>
</dbReference>
<feature type="domain" description="EAL" evidence="1">
    <location>
        <begin position="1"/>
        <end position="239"/>
    </location>
</feature>
<dbReference type="Gene3D" id="3.20.20.450">
    <property type="entry name" value="EAL domain"/>
    <property type="match status" value="1"/>
</dbReference>
<keyword evidence="3" id="KW-1185">Reference proteome</keyword>
<reference evidence="2 3" key="1">
    <citation type="journal article" date="2015" name="Genome Announc.">
        <title>Expanding the biotechnology potential of lactobacilli through comparative genomics of 213 strains and associated genera.</title>
        <authorList>
            <person name="Sun Z."/>
            <person name="Harris H.M."/>
            <person name="McCann A."/>
            <person name="Guo C."/>
            <person name="Argimon S."/>
            <person name="Zhang W."/>
            <person name="Yang X."/>
            <person name="Jeffery I.B."/>
            <person name="Cooney J.C."/>
            <person name="Kagawa T.F."/>
            <person name="Liu W."/>
            <person name="Song Y."/>
            <person name="Salvetti E."/>
            <person name="Wrobel A."/>
            <person name="Rasinkangas P."/>
            <person name="Parkhill J."/>
            <person name="Rea M.C."/>
            <person name="O'Sullivan O."/>
            <person name="Ritari J."/>
            <person name="Douillard F.P."/>
            <person name="Paul Ross R."/>
            <person name="Yang R."/>
            <person name="Briner A.E."/>
            <person name="Felis G.E."/>
            <person name="de Vos W.M."/>
            <person name="Barrangou R."/>
            <person name="Klaenhammer T.R."/>
            <person name="Caufield P.W."/>
            <person name="Cui Y."/>
            <person name="Zhang H."/>
            <person name="O'Toole P.W."/>
        </authorList>
    </citation>
    <scope>NUCLEOTIDE SEQUENCE [LARGE SCALE GENOMIC DNA]</scope>
    <source>
        <strain evidence="2 3">DSM 20444</strain>
    </source>
</reference>
<dbReference type="EMBL" id="AYYH01000008">
    <property type="protein sequence ID" value="KRN10596.1"/>
    <property type="molecule type" value="Genomic_DNA"/>
</dbReference>
<protein>
    <submittedName>
        <fullName evidence="2">C-di-GMP-specific phosphodiesterase</fullName>
    </submittedName>
</protein>
<dbReference type="InterPro" id="IPR001633">
    <property type="entry name" value="EAL_dom"/>
</dbReference>
<dbReference type="OrthoDB" id="2324331at2"/>
<proteinExistence type="predicted"/>
<dbReference type="PANTHER" id="PTHR33121">
    <property type="entry name" value="CYCLIC DI-GMP PHOSPHODIESTERASE PDEF"/>
    <property type="match status" value="1"/>
</dbReference>
<sequence>MNIKNNECSKSLLNNLFFCLQPIIRNGDDSNINEYELLLRRKKDQKFPEVEFEYLSQNNNRNELLMAWSYREIQKFLELNTQCLLWININPQQLSFNSTYLFLKSLKEFRKNIKIEITEQIPDKVVDKSTSLISCICKIREMEYEVAIDDIGMGLNTLSFVLENITQISRLKLSLVSLRLLNQEELILLIKFWKLVANEAKLELVVEGIDSEELRILVSNIGITMQQGFLWENEFKYLY</sequence>
<dbReference type="GO" id="GO:0071111">
    <property type="term" value="F:cyclic-guanylate-specific phosphodiesterase activity"/>
    <property type="evidence" value="ECO:0007669"/>
    <property type="project" value="InterPro"/>
</dbReference>
<dbReference type="InterPro" id="IPR035919">
    <property type="entry name" value="EAL_sf"/>
</dbReference>
<dbReference type="PROSITE" id="PS50883">
    <property type="entry name" value="EAL"/>
    <property type="match status" value="1"/>
</dbReference>
<gene>
    <name evidence="2" type="ORF">FD00_GL002345</name>
</gene>
<evidence type="ECO:0000259" key="1">
    <source>
        <dbReference type="PROSITE" id="PS50883"/>
    </source>
</evidence>
<dbReference type="Proteomes" id="UP000050898">
    <property type="component" value="Unassembled WGS sequence"/>
</dbReference>
<organism evidence="2 3">
    <name type="scientific">Liquorilactobacillus mali KCTC 3596 = DSM 20444</name>
    <dbReference type="NCBI Taxonomy" id="1046596"/>
    <lineage>
        <taxon>Bacteria</taxon>
        <taxon>Bacillati</taxon>
        <taxon>Bacillota</taxon>
        <taxon>Bacilli</taxon>
        <taxon>Lactobacillales</taxon>
        <taxon>Lactobacillaceae</taxon>
        <taxon>Liquorilactobacillus</taxon>
    </lineage>
</organism>
<dbReference type="PATRIC" id="fig|1046596.6.peg.2467"/>
<dbReference type="SUPFAM" id="SSF141868">
    <property type="entry name" value="EAL domain-like"/>
    <property type="match status" value="1"/>
</dbReference>
<dbReference type="RefSeq" id="WP_003687543.1">
    <property type="nucleotide sequence ID" value="NZ_AKKT01000018.1"/>
</dbReference>
<accession>J0L7V3</accession>
<evidence type="ECO:0000313" key="2">
    <source>
        <dbReference type="EMBL" id="KRN10596.1"/>
    </source>
</evidence>
<dbReference type="SMART" id="SM00052">
    <property type="entry name" value="EAL"/>
    <property type="match status" value="1"/>
</dbReference>
<dbReference type="PANTHER" id="PTHR33121:SF76">
    <property type="entry name" value="SIGNALING PROTEIN"/>
    <property type="match status" value="1"/>
</dbReference>
<dbReference type="InterPro" id="IPR050706">
    <property type="entry name" value="Cyclic-di-GMP_PDE-like"/>
</dbReference>
<name>J0L7V3_9LACO</name>
<comment type="caution">
    <text evidence="2">The sequence shown here is derived from an EMBL/GenBank/DDBJ whole genome shotgun (WGS) entry which is preliminary data.</text>
</comment>
<dbReference type="AlphaFoldDB" id="J0L7V3"/>
<dbReference type="GeneID" id="98317084"/>